<dbReference type="Proteomes" id="UP001157502">
    <property type="component" value="Chromosome 2"/>
</dbReference>
<sequence length="96" mass="11002">MTPRLEWYRKGHLISVVTTGGRHGEKGFLWGLSYWHRKSTWLKGNSVPCMTRPAVKLGFLTSGCPVTTVLYLSTRAQCLSVLIRTFEPGRRRLTMY</sequence>
<accession>A0ACC2HI73</accession>
<protein>
    <submittedName>
        <fullName evidence="1">Uncharacterized protein</fullName>
    </submittedName>
</protein>
<gene>
    <name evidence="1" type="ORF">DPEC_G00028610</name>
</gene>
<proteinExistence type="predicted"/>
<evidence type="ECO:0000313" key="2">
    <source>
        <dbReference type="Proteomes" id="UP001157502"/>
    </source>
</evidence>
<reference evidence="1" key="1">
    <citation type="submission" date="2021-05" db="EMBL/GenBank/DDBJ databases">
        <authorList>
            <person name="Pan Q."/>
            <person name="Jouanno E."/>
            <person name="Zahm M."/>
            <person name="Klopp C."/>
            <person name="Cabau C."/>
            <person name="Louis A."/>
            <person name="Berthelot C."/>
            <person name="Parey E."/>
            <person name="Roest Crollius H."/>
            <person name="Montfort J."/>
            <person name="Robinson-Rechavi M."/>
            <person name="Bouchez O."/>
            <person name="Lampietro C."/>
            <person name="Lopez Roques C."/>
            <person name="Donnadieu C."/>
            <person name="Postlethwait J."/>
            <person name="Bobe J."/>
            <person name="Dillon D."/>
            <person name="Chandos A."/>
            <person name="von Hippel F."/>
            <person name="Guiguen Y."/>
        </authorList>
    </citation>
    <scope>NUCLEOTIDE SEQUENCE</scope>
    <source>
        <strain evidence="1">YG-Jan2019</strain>
    </source>
</reference>
<keyword evidence="2" id="KW-1185">Reference proteome</keyword>
<dbReference type="EMBL" id="CM055729">
    <property type="protein sequence ID" value="KAJ8015679.1"/>
    <property type="molecule type" value="Genomic_DNA"/>
</dbReference>
<comment type="caution">
    <text evidence="1">The sequence shown here is derived from an EMBL/GenBank/DDBJ whole genome shotgun (WGS) entry which is preliminary data.</text>
</comment>
<name>A0ACC2HI73_DALPE</name>
<evidence type="ECO:0000313" key="1">
    <source>
        <dbReference type="EMBL" id="KAJ8015679.1"/>
    </source>
</evidence>
<organism evidence="1 2">
    <name type="scientific">Dallia pectoralis</name>
    <name type="common">Alaska blackfish</name>
    <dbReference type="NCBI Taxonomy" id="75939"/>
    <lineage>
        <taxon>Eukaryota</taxon>
        <taxon>Metazoa</taxon>
        <taxon>Chordata</taxon>
        <taxon>Craniata</taxon>
        <taxon>Vertebrata</taxon>
        <taxon>Euteleostomi</taxon>
        <taxon>Actinopterygii</taxon>
        <taxon>Neopterygii</taxon>
        <taxon>Teleostei</taxon>
        <taxon>Protacanthopterygii</taxon>
        <taxon>Esociformes</taxon>
        <taxon>Umbridae</taxon>
        <taxon>Dallia</taxon>
    </lineage>
</organism>